<accession>A0ABD0X3H2</accession>
<dbReference type="SMART" id="SM00369">
    <property type="entry name" value="LRR_TYP"/>
    <property type="match status" value="8"/>
</dbReference>
<keyword evidence="5" id="KW-1185">Reference proteome</keyword>
<protein>
    <submittedName>
        <fullName evidence="4">Uncharacterized protein</fullName>
    </submittedName>
</protein>
<name>A0ABD0X3H2_UMBPY</name>
<dbReference type="PROSITE" id="PS51450">
    <property type="entry name" value="LRR"/>
    <property type="match status" value="1"/>
</dbReference>
<dbReference type="PANTHER" id="PTHR45712:SF22">
    <property type="entry name" value="INSULIN-LIKE GROWTH FACTOR-BINDING PROTEIN COMPLEX ACID LABILE SUBUNIT"/>
    <property type="match status" value="1"/>
</dbReference>
<dbReference type="PRINTS" id="PR00019">
    <property type="entry name" value="LEURICHRPT"/>
</dbReference>
<gene>
    <name evidence="4" type="ORF">UPYG_G00219420</name>
</gene>
<dbReference type="Pfam" id="PF13516">
    <property type="entry name" value="LRR_6"/>
    <property type="match status" value="1"/>
</dbReference>
<dbReference type="Pfam" id="PF13855">
    <property type="entry name" value="LRR_8"/>
    <property type="match status" value="3"/>
</dbReference>
<dbReference type="AlphaFoldDB" id="A0ABD0X3H2"/>
<reference evidence="4 5" key="1">
    <citation type="submission" date="2024-06" db="EMBL/GenBank/DDBJ databases">
        <authorList>
            <person name="Pan Q."/>
            <person name="Wen M."/>
            <person name="Jouanno E."/>
            <person name="Zahm M."/>
            <person name="Klopp C."/>
            <person name="Cabau C."/>
            <person name="Louis A."/>
            <person name="Berthelot C."/>
            <person name="Parey E."/>
            <person name="Roest Crollius H."/>
            <person name="Montfort J."/>
            <person name="Robinson-Rechavi M."/>
            <person name="Bouchez O."/>
            <person name="Lampietro C."/>
            <person name="Lopez Roques C."/>
            <person name="Donnadieu C."/>
            <person name="Postlethwait J."/>
            <person name="Bobe J."/>
            <person name="Verreycken H."/>
            <person name="Guiguen Y."/>
        </authorList>
    </citation>
    <scope>NUCLEOTIDE SEQUENCE [LARGE SCALE GENOMIC DNA]</scope>
    <source>
        <strain evidence="4">Up_M1</strain>
        <tissue evidence="4">Testis</tissue>
    </source>
</reference>
<evidence type="ECO:0000256" key="3">
    <source>
        <dbReference type="SAM" id="SignalP"/>
    </source>
</evidence>
<feature type="chain" id="PRO_5044771515" evidence="3">
    <location>
        <begin position="23"/>
        <end position="421"/>
    </location>
</feature>
<proteinExistence type="predicted"/>
<dbReference type="PANTHER" id="PTHR45712">
    <property type="entry name" value="AGAP008170-PA"/>
    <property type="match status" value="1"/>
</dbReference>
<keyword evidence="1" id="KW-0433">Leucine-rich repeat</keyword>
<dbReference type="InterPro" id="IPR032675">
    <property type="entry name" value="LRR_dom_sf"/>
</dbReference>
<sequence>MIGPTGRITNLLLLLLLRGNLSTSFSQLRTPLHYDDTQEHSSWSSQNLSSVPEVLDVRLMHLDLSRNFIRHINSPGLYLPSLKTLDLSYNQLQTITEGAFRDVTKLQELNVARNLLSHNVDGNSQALGSLNRLRRLDLSMNGLDDDAAELYLRKKSVLEHLDLTGNLLMQLAPKQFADSRSLRSINMENNLITVIEKGTFEPLKKLETLNLAKNNLVYICDFKLHQIKLLNLSRNSIEVFFTSTDGQMYNLEILDLSYNKLLYFPMIPTTNQLRSLHLQSNMLGFLEADTMLSEASSLYRELKADDVNDAVEYDIYSNWRMMPLTSIDLSSNHFRSFPVEAVSQLTSLSTLNLSNNCIQAISYNMTKNGGGHGENFHPPSLTFPSLRFFSLQNNGLWQLSLFFLENLPSIETLNLRQNAEH</sequence>
<evidence type="ECO:0000256" key="1">
    <source>
        <dbReference type="ARBA" id="ARBA00022614"/>
    </source>
</evidence>
<dbReference type="EMBL" id="JAGEUA010000006">
    <property type="protein sequence ID" value="KAL0974361.1"/>
    <property type="molecule type" value="Genomic_DNA"/>
</dbReference>
<feature type="signal peptide" evidence="3">
    <location>
        <begin position="1"/>
        <end position="22"/>
    </location>
</feature>
<evidence type="ECO:0000313" key="4">
    <source>
        <dbReference type="EMBL" id="KAL0974361.1"/>
    </source>
</evidence>
<keyword evidence="3" id="KW-0732">Signal</keyword>
<dbReference type="SUPFAM" id="SSF52058">
    <property type="entry name" value="L domain-like"/>
    <property type="match status" value="1"/>
</dbReference>
<dbReference type="InterPro" id="IPR001611">
    <property type="entry name" value="Leu-rich_rpt"/>
</dbReference>
<evidence type="ECO:0000313" key="5">
    <source>
        <dbReference type="Proteomes" id="UP001557470"/>
    </source>
</evidence>
<comment type="caution">
    <text evidence="4">The sequence shown here is derived from an EMBL/GenBank/DDBJ whole genome shotgun (WGS) entry which is preliminary data.</text>
</comment>
<keyword evidence="2" id="KW-0677">Repeat</keyword>
<dbReference type="InterPro" id="IPR050333">
    <property type="entry name" value="SLRP"/>
</dbReference>
<dbReference type="Proteomes" id="UP001557470">
    <property type="component" value="Unassembled WGS sequence"/>
</dbReference>
<organism evidence="4 5">
    <name type="scientific">Umbra pygmaea</name>
    <name type="common">Eastern mudminnow</name>
    <dbReference type="NCBI Taxonomy" id="75934"/>
    <lineage>
        <taxon>Eukaryota</taxon>
        <taxon>Metazoa</taxon>
        <taxon>Chordata</taxon>
        <taxon>Craniata</taxon>
        <taxon>Vertebrata</taxon>
        <taxon>Euteleostomi</taxon>
        <taxon>Actinopterygii</taxon>
        <taxon>Neopterygii</taxon>
        <taxon>Teleostei</taxon>
        <taxon>Protacanthopterygii</taxon>
        <taxon>Esociformes</taxon>
        <taxon>Umbridae</taxon>
        <taxon>Umbra</taxon>
    </lineage>
</organism>
<dbReference type="Gene3D" id="3.80.10.10">
    <property type="entry name" value="Ribonuclease Inhibitor"/>
    <property type="match status" value="4"/>
</dbReference>
<evidence type="ECO:0000256" key="2">
    <source>
        <dbReference type="ARBA" id="ARBA00022737"/>
    </source>
</evidence>
<dbReference type="InterPro" id="IPR003591">
    <property type="entry name" value="Leu-rich_rpt_typical-subtyp"/>
</dbReference>